<protein>
    <submittedName>
        <fullName evidence="1">RCG33356</fullName>
    </submittedName>
</protein>
<evidence type="ECO:0000313" key="2">
    <source>
        <dbReference type="Proteomes" id="UP000234681"/>
    </source>
</evidence>
<dbReference type="AlphaFoldDB" id="A6HFA5"/>
<sequence>MSRVPCGPLAPLARRVYVTG</sequence>
<reference evidence="1 2" key="1">
    <citation type="submission" date="2005-07" db="EMBL/GenBank/DDBJ databases">
        <authorList>
            <person name="Mural R.J."/>
            <person name="Li P.W."/>
            <person name="Adams M.D."/>
            <person name="Amanatides P.G."/>
            <person name="Baden-Tillson H."/>
            <person name="Barnstead M."/>
            <person name="Chin S.H."/>
            <person name="Dew I."/>
            <person name="Evans C.A."/>
            <person name="Ferriera S."/>
            <person name="Flanigan M."/>
            <person name="Fosler C."/>
            <person name="Glodek A."/>
            <person name="Gu Z."/>
            <person name="Holt R.A."/>
            <person name="Jennings D."/>
            <person name="Kraft C.L."/>
            <person name="Lu F."/>
            <person name="Nguyen T."/>
            <person name="Nusskern D.R."/>
            <person name="Pfannkoch C.M."/>
            <person name="Sitter C."/>
            <person name="Sutton G.G."/>
            <person name="Venter J.C."/>
            <person name="Wang Z."/>
            <person name="Woodage T."/>
            <person name="Zheng X.H."/>
            <person name="Zhong F."/>
        </authorList>
    </citation>
    <scope>NUCLEOTIDE SEQUENCE [LARGE SCALE GENOMIC DNA]</scope>
    <source>
        <strain>BN</strain>
        <strain evidence="2">Sprague-Dawley</strain>
    </source>
</reference>
<accession>A6HFA5</accession>
<dbReference type="Proteomes" id="UP000234681">
    <property type="component" value="Chromosome 10"/>
</dbReference>
<organism evidence="1 2">
    <name type="scientific">Rattus norvegicus</name>
    <name type="common">Rat</name>
    <dbReference type="NCBI Taxonomy" id="10116"/>
    <lineage>
        <taxon>Eukaryota</taxon>
        <taxon>Metazoa</taxon>
        <taxon>Chordata</taxon>
        <taxon>Craniata</taxon>
        <taxon>Vertebrata</taxon>
        <taxon>Euteleostomi</taxon>
        <taxon>Mammalia</taxon>
        <taxon>Eutheria</taxon>
        <taxon>Euarchontoglires</taxon>
        <taxon>Glires</taxon>
        <taxon>Rodentia</taxon>
        <taxon>Myomorpha</taxon>
        <taxon>Muroidea</taxon>
        <taxon>Muridae</taxon>
        <taxon>Murinae</taxon>
        <taxon>Rattus</taxon>
    </lineage>
</organism>
<gene>
    <name evidence="1" type="ORF">rCG_33356</name>
</gene>
<name>A6HFA5_RAT</name>
<dbReference type="EMBL" id="CH473948">
    <property type="protein sequence ID" value="EDM04710.1"/>
    <property type="molecule type" value="Genomic_DNA"/>
</dbReference>
<proteinExistence type="predicted"/>
<evidence type="ECO:0000313" key="1">
    <source>
        <dbReference type="EMBL" id="EDM04710.1"/>
    </source>
</evidence>